<dbReference type="SUPFAM" id="SSF54523">
    <property type="entry name" value="Pili subunits"/>
    <property type="match status" value="1"/>
</dbReference>
<comment type="subcellular location">
    <subcellularLocation>
        <location evidence="1">Cell surface</location>
    </subcellularLocation>
</comment>
<dbReference type="EMBL" id="JAROBZ020000001">
    <property type="protein sequence ID" value="MFB3165760.1"/>
    <property type="molecule type" value="Genomic_DNA"/>
</dbReference>
<dbReference type="Gene3D" id="3.30.700.10">
    <property type="entry name" value="Glycoprotein, Type 4 Pilin"/>
    <property type="match status" value="1"/>
</dbReference>
<dbReference type="InterPro" id="IPR045584">
    <property type="entry name" value="Pilin-like"/>
</dbReference>
<comment type="caution">
    <text evidence="5">The sequence shown here is derived from an EMBL/GenBank/DDBJ whole genome shotgun (WGS) entry which is preliminary data.</text>
</comment>
<dbReference type="RefSeq" id="WP_306076118.1">
    <property type="nucleotide sequence ID" value="NZ_JAROBZ020000001.1"/>
</dbReference>
<keyword evidence="6" id="KW-1185">Reference proteome</keyword>
<evidence type="ECO:0000256" key="3">
    <source>
        <dbReference type="ARBA" id="ARBA00023287"/>
    </source>
</evidence>
<keyword evidence="4" id="KW-0812">Transmembrane</keyword>
<gene>
    <name evidence="5" type="ORF">P5G62_001220</name>
</gene>
<protein>
    <submittedName>
        <fullName evidence="5">Type II secretion system protein</fullName>
    </submittedName>
</protein>
<dbReference type="PROSITE" id="PS00409">
    <property type="entry name" value="PROKAR_NTER_METHYL"/>
    <property type="match status" value="1"/>
</dbReference>
<keyword evidence="4" id="KW-1133">Transmembrane helix</keyword>
<sequence>MKKTSYLNEKGFSLVEVLAVIVILGFIASIGLISISNVIANSKDKTFVNNALTIIHAADLYLNDEKVADKDSLTKITYEDLYNFNYINEFYDPYTGEVLAPSDETYVEVTDGKITKVFLSGKNRNLYSEIDNISVDIISMK</sequence>
<evidence type="ECO:0000313" key="6">
    <source>
        <dbReference type="Proteomes" id="UP001241748"/>
    </source>
</evidence>
<keyword evidence="2" id="KW-0488">Methylation</keyword>
<dbReference type="Pfam" id="PF07963">
    <property type="entry name" value="N_methyl"/>
    <property type="match status" value="1"/>
</dbReference>
<keyword evidence="4" id="KW-0472">Membrane</keyword>
<evidence type="ECO:0000256" key="1">
    <source>
        <dbReference type="ARBA" id="ARBA00004241"/>
    </source>
</evidence>
<dbReference type="InterPro" id="IPR012902">
    <property type="entry name" value="N_methyl_site"/>
</dbReference>
<evidence type="ECO:0000313" key="5">
    <source>
        <dbReference type="EMBL" id="MFB3165760.1"/>
    </source>
</evidence>
<accession>A0ABV4YPE9</accession>
<dbReference type="NCBIfam" id="TIGR02532">
    <property type="entry name" value="IV_pilin_GFxxxE"/>
    <property type="match status" value="1"/>
</dbReference>
<proteinExistence type="predicted"/>
<organism evidence="5 6">
    <name type="scientific">Neobacillus driksii</name>
    <dbReference type="NCBI Taxonomy" id="3035913"/>
    <lineage>
        <taxon>Bacteria</taxon>
        <taxon>Bacillati</taxon>
        <taxon>Bacillota</taxon>
        <taxon>Bacilli</taxon>
        <taxon>Bacillales</taxon>
        <taxon>Bacillaceae</taxon>
        <taxon>Neobacillus</taxon>
    </lineage>
</organism>
<evidence type="ECO:0000256" key="4">
    <source>
        <dbReference type="SAM" id="Phobius"/>
    </source>
</evidence>
<dbReference type="InterPro" id="IPR000983">
    <property type="entry name" value="Bac_GSPG_pilin"/>
</dbReference>
<reference evidence="5 6" key="1">
    <citation type="submission" date="2024-05" db="EMBL/GenBank/DDBJ databases">
        <authorList>
            <person name="Venkateswaran K."/>
        </authorList>
    </citation>
    <scope>NUCLEOTIDE SEQUENCE [LARGE SCALE GENOMIC DNA]</scope>
    <source>
        <strain evidence="5 6">179-C4-2-HS</strain>
    </source>
</reference>
<name>A0ABV4YPE9_9BACI</name>
<feature type="transmembrane region" description="Helical" evidence="4">
    <location>
        <begin position="12"/>
        <end position="35"/>
    </location>
</feature>
<dbReference type="Proteomes" id="UP001241748">
    <property type="component" value="Unassembled WGS sequence"/>
</dbReference>
<keyword evidence="3" id="KW-0178">Competence</keyword>
<evidence type="ECO:0000256" key="2">
    <source>
        <dbReference type="ARBA" id="ARBA00022481"/>
    </source>
</evidence>
<dbReference type="PRINTS" id="PR00813">
    <property type="entry name" value="BCTERIALGSPG"/>
</dbReference>